<sequence length="230" mass="26497">MAIPPREQLETAKIIAGPFSLYSNSFEVEFLEPPPTLHATVLMKATYIYGPKSLLGKSHGQSPPLHLHFAQSESFFVSSGLLGTTTTWDNVDKAFTPADGVQEFPPWMPHRFWPHPEAKEDTTIYVWAHPDQVQQPMDWLFFLNLLRYISDVDEGKAKLDPFYIMTVQHASATALVWFPRQKWLGPLRWWVPWKIQGGFAAVGKMFGYKALLEKYTPKEEWENYLRAKRA</sequence>
<dbReference type="SUPFAM" id="SSF51182">
    <property type="entry name" value="RmlC-like cupins"/>
    <property type="match status" value="1"/>
</dbReference>
<reference evidence="1" key="1">
    <citation type="journal article" date="2020" name="Stud. Mycol.">
        <title>101 Dothideomycetes genomes: a test case for predicting lifestyles and emergence of pathogens.</title>
        <authorList>
            <person name="Haridas S."/>
            <person name="Albert R."/>
            <person name="Binder M."/>
            <person name="Bloem J."/>
            <person name="Labutti K."/>
            <person name="Salamov A."/>
            <person name="Andreopoulos B."/>
            <person name="Baker S."/>
            <person name="Barry K."/>
            <person name="Bills G."/>
            <person name="Bluhm B."/>
            <person name="Cannon C."/>
            <person name="Castanera R."/>
            <person name="Culley D."/>
            <person name="Daum C."/>
            <person name="Ezra D."/>
            <person name="Gonzalez J."/>
            <person name="Henrissat B."/>
            <person name="Kuo A."/>
            <person name="Liang C."/>
            <person name="Lipzen A."/>
            <person name="Lutzoni F."/>
            <person name="Magnuson J."/>
            <person name="Mondo S."/>
            <person name="Nolan M."/>
            <person name="Ohm R."/>
            <person name="Pangilinan J."/>
            <person name="Park H.-J."/>
            <person name="Ramirez L."/>
            <person name="Alfaro M."/>
            <person name="Sun H."/>
            <person name="Tritt A."/>
            <person name="Yoshinaga Y."/>
            <person name="Zwiers L.-H."/>
            <person name="Turgeon B."/>
            <person name="Goodwin S."/>
            <person name="Spatafora J."/>
            <person name="Crous P."/>
            <person name="Grigoriev I."/>
        </authorList>
    </citation>
    <scope>NUCLEOTIDE SEQUENCE</scope>
    <source>
        <strain evidence="1">CBS 627.86</strain>
    </source>
</reference>
<accession>A0A6A5ZDV5</accession>
<dbReference type="EMBL" id="ML977320">
    <property type="protein sequence ID" value="KAF2116528.1"/>
    <property type="molecule type" value="Genomic_DNA"/>
</dbReference>
<dbReference type="CDD" id="cd02208">
    <property type="entry name" value="cupin_RmlC-like"/>
    <property type="match status" value="1"/>
</dbReference>
<evidence type="ECO:0000313" key="1">
    <source>
        <dbReference type="EMBL" id="KAF2116528.1"/>
    </source>
</evidence>
<dbReference type="InterPro" id="IPR011051">
    <property type="entry name" value="RmlC_Cupin_sf"/>
</dbReference>
<name>A0A6A5ZDV5_9PLEO</name>
<proteinExistence type="predicted"/>
<dbReference type="AlphaFoldDB" id="A0A6A5ZDV5"/>
<gene>
    <name evidence="1" type="ORF">BDV96DRAFT_28095</name>
</gene>
<evidence type="ECO:0008006" key="3">
    <source>
        <dbReference type="Google" id="ProtNLM"/>
    </source>
</evidence>
<protein>
    <recommendedName>
        <fullName evidence="3">Cupin 2 conserved barrel domain-containing protein</fullName>
    </recommendedName>
</protein>
<dbReference type="OrthoDB" id="9976870at2759"/>
<evidence type="ECO:0000313" key="2">
    <source>
        <dbReference type="Proteomes" id="UP000799770"/>
    </source>
</evidence>
<dbReference type="Proteomes" id="UP000799770">
    <property type="component" value="Unassembled WGS sequence"/>
</dbReference>
<organism evidence="1 2">
    <name type="scientific">Lophiotrema nucula</name>
    <dbReference type="NCBI Taxonomy" id="690887"/>
    <lineage>
        <taxon>Eukaryota</taxon>
        <taxon>Fungi</taxon>
        <taxon>Dikarya</taxon>
        <taxon>Ascomycota</taxon>
        <taxon>Pezizomycotina</taxon>
        <taxon>Dothideomycetes</taxon>
        <taxon>Pleosporomycetidae</taxon>
        <taxon>Pleosporales</taxon>
        <taxon>Lophiotremataceae</taxon>
        <taxon>Lophiotrema</taxon>
    </lineage>
</organism>
<keyword evidence="2" id="KW-1185">Reference proteome</keyword>